<dbReference type="AlphaFoldDB" id="A0A2P2MVP9"/>
<reference evidence="1" key="1">
    <citation type="submission" date="2018-02" db="EMBL/GenBank/DDBJ databases">
        <title>Rhizophora mucronata_Transcriptome.</title>
        <authorList>
            <person name="Meera S.P."/>
            <person name="Sreeshan A."/>
            <person name="Augustine A."/>
        </authorList>
    </citation>
    <scope>NUCLEOTIDE SEQUENCE</scope>
    <source>
        <tissue evidence="1">Leaf</tissue>
    </source>
</reference>
<dbReference type="EMBL" id="GGEC01053778">
    <property type="protein sequence ID" value="MBX34262.1"/>
    <property type="molecule type" value="Transcribed_RNA"/>
</dbReference>
<accession>A0A2P2MVP9</accession>
<name>A0A2P2MVP9_RHIMU</name>
<protein>
    <submittedName>
        <fullName evidence="1">Uncharacterized protein</fullName>
    </submittedName>
</protein>
<proteinExistence type="predicted"/>
<evidence type="ECO:0000313" key="1">
    <source>
        <dbReference type="EMBL" id="MBX34262.1"/>
    </source>
</evidence>
<organism evidence="1">
    <name type="scientific">Rhizophora mucronata</name>
    <name type="common">Asiatic mangrove</name>
    <dbReference type="NCBI Taxonomy" id="61149"/>
    <lineage>
        <taxon>Eukaryota</taxon>
        <taxon>Viridiplantae</taxon>
        <taxon>Streptophyta</taxon>
        <taxon>Embryophyta</taxon>
        <taxon>Tracheophyta</taxon>
        <taxon>Spermatophyta</taxon>
        <taxon>Magnoliopsida</taxon>
        <taxon>eudicotyledons</taxon>
        <taxon>Gunneridae</taxon>
        <taxon>Pentapetalae</taxon>
        <taxon>rosids</taxon>
        <taxon>fabids</taxon>
        <taxon>Malpighiales</taxon>
        <taxon>Rhizophoraceae</taxon>
        <taxon>Rhizophora</taxon>
    </lineage>
</organism>
<sequence length="33" mass="4034">MQFFWRRRRFSLCIGGRHGVIIYSISFRPIPHV</sequence>